<evidence type="ECO:0000256" key="4">
    <source>
        <dbReference type="PROSITE-ProRule" id="PRU01006"/>
    </source>
</evidence>
<dbReference type="GO" id="GO:0006914">
    <property type="term" value="P:autophagy"/>
    <property type="evidence" value="ECO:0007669"/>
    <property type="project" value="TreeGrafter"/>
</dbReference>
<dbReference type="Proteomes" id="UP000799302">
    <property type="component" value="Unassembled WGS sequence"/>
</dbReference>
<dbReference type="PROSITE" id="PS50219">
    <property type="entry name" value="CNH"/>
    <property type="match status" value="1"/>
</dbReference>
<keyword evidence="8" id="KW-1185">Reference proteome</keyword>
<evidence type="ECO:0000256" key="3">
    <source>
        <dbReference type="ARBA" id="ARBA00038201"/>
    </source>
</evidence>
<feature type="repeat" description="CHCR" evidence="4">
    <location>
        <begin position="718"/>
        <end position="908"/>
    </location>
</feature>
<protein>
    <recommendedName>
        <fullName evidence="6">CNH domain-containing protein</fullName>
    </recommendedName>
</protein>
<keyword evidence="2" id="KW-0472">Membrane</keyword>
<dbReference type="EMBL" id="MU004236">
    <property type="protein sequence ID" value="KAF2668175.1"/>
    <property type="molecule type" value="Genomic_DNA"/>
</dbReference>
<dbReference type="GO" id="GO:0034058">
    <property type="term" value="P:endosomal vesicle fusion"/>
    <property type="evidence" value="ECO:0007669"/>
    <property type="project" value="TreeGrafter"/>
</dbReference>
<dbReference type="Pfam" id="PF10367">
    <property type="entry name" value="zf-Vps39_C"/>
    <property type="match status" value="1"/>
</dbReference>
<organism evidence="7 8">
    <name type="scientific">Microthyrium microscopicum</name>
    <dbReference type="NCBI Taxonomy" id="703497"/>
    <lineage>
        <taxon>Eukaryota</taxon>
        <taxon>Fungi</taxon>
        <taxon>Dikarya</taxon>
        <taxon>Ascomycota</taxon>
        <taxon>Pezizomycotina</taxon>
        <taxon>Dothideomycetes</taxon>
        <taxon>Dothideomycetes incertae sedis</taxon>
        <taxon>Microthyriales</taxon>
        <taxon>Microthyriaceae</taxon>
        <taxon>Microthyrium</taxon>
    </lineage>
</organism>
<dbReference type="GO" id="GO:0000329">
    <property type="term" value="C:fungal-type vacuole membrane"/>
    <property type="evidence" value="ECO:0007669"/>
    <property type="project" value="TreeGrafter"/>
</dbReference>
<dbReference type="PROSITE" id="PS50236">
    <property type="entry name" value="CHCR"/>
    <property type="match status" value="1"/>
</dbReference>
<accession>A0A6A6U7C9</accession>
<dbReference type="Pfam" id="PF00780">
    <property type="entry name" value="CNH"/>
    <property type="match status" value="1"/>
</dbReference>
<feature type="domain" description="CNH" evidence="6">
    <location>
        <begin position="18"/>
        <end position="337"/>
    </location>
</feature>
<feature type="region of interest" description="Disordered" evidence="5">
    <location>
        <begin position="447"/>
        <end position="520"/>
    </location>
</feature>
<dbReference type="InterPro" id="IPR000547">
    <property type="entry name" value="Clathrin_H-chain/VPS_repeat"/>
</dbReference>
<dbReference type="AlphaFoldDB" id="A0A6A6U7C9"/>
<dbReference type="Pfam" id="PF10366">
    <property type="entry name" value="Vps39_1"/>
    <property type="match status" value="1"/>
</dbReference>
<reference evidence="7" key="1">
    <citation type="journal article" date="2020" name="Stud. Mycol.">
        <title>101 Dothideomycetes genomes: a test case for predicting lifestyles and emergence of pathogens.</title>
        <authorList>
            <person name="Haridas S."/>
            <person name="Albert R."/>
            <person name="Binder M."/>
            <person name="Bloem J."/>
            <person name="Labutti K."/>
            <person name="Salamov A."/>
            <person name="Andreopoulos B."/>
            <person name="Baker S."/>
            <person name="Barry K."/>
            <person name="Bills G."/>
            <person name="Bluhm B."/>
            <person name="Cannon C."/>
            <person name="Castanera R."/>
            <person name="Culley D."/>
            <person name="Daum C."/>
            <person name="Ezra D."/>
            <person name="Gonzalez J."/>
            <person name="Henrissat B."/>
            <person name="Kuo A."/>
            <person name="Liang C."/>
            <person name="Lipzen A."/>
            <person name="Lutzoni F."/>
            <person name="Magnuson J."/>
            <person name="Mondo S."/>
            <person name="Nolan M."/>
            <person name="Ohm R."/>
            <person name="Pangilinan J."/>
            <person name="Park H.-J."/>
            <person name="Ramirez L."/>
            <person name="Alfaro M."/>
            <person name="Sun H."/>
            <person name="Tritt A."/>
            <person name="Yoshinaga Y."/>
            <person name="Zwiers L.-H."/>
            <person name="Turgeon B."/>
            <person name="Goodwin S."/>
            <person name="Spatafora J."/>
            <person name="Crous P."/>
            <person name="Grigoriev I."/>
        </authorList>
    </citation>
    <scope>NUCLEOTIDE SEQUENCE</scope>
    <source>
        <strain evidence="7">CBS 115976</strain>
    </source>
</reference>
<evidence type="ECO:0000256" key="5">
    <source>
        <dbReference type="SAM" id="MobiDB-lite"/>
    </source>
</evidence>
<comment type="similarity">
    <text evidence="3">Belongs to the VAM6/VPS39 family.</text>
</comment>
<dbReference type="InterPro" id="IPR019453">
    <property type="entry name" value="VPS39/TGFA1_Znf"/>
</dbReference>
<dbReference type="OrthoDB" id="5325112at2759"/>
<feature type="region of interest" description="Disordered" evidence="5">
    <location>
        <begin position="47"/>
        <end position="76"/>
    </location>
</feature>
<evidence type="ECO:0000313" key="7">
    <source>
        <dbReference type="EMBL" id="KAF2668175.1"/>
    </source>
</evidence>
<dbReference type="GO" id="GO:0012505">
    <property type="term" value="C:endomembrane system"/>
    <property type="evidence" value="ECO:0007669"/>
    <property type="project" value="UniProtKB-SubCell"/>
</dbReference>
<dbReference type="InterPro" id="IPR001180">
    <property type="entry name" value="CNH_dom"/>
</dbReference>
<dbReference type="SUPFAM" id="SSF50978">
    <property type="entry name" value="WD40 repeat-like"/>
    <property type="match status" value="1"/>
</dbReference>
<feature type="compositionally biased region" description="Acidic residues" evidence="5">
    <location>
        <begin position="447"/>
        <end position="464"/>
    </location>
</feature>
<dbReference type="InterPro" id="IPR036322">
    <property type="entry name" value="WD40_repeat_dom_sf"/>
</dbReference>
<feature type="compositionally biased region" description="Polar residues" evidence="5">
    <location>
        <begin position="47"/>
        <end position="56"/>
    </location>
</feature>
<dbReference type="PANTHER" id="PTHR12894">
    <property type="entry name" value="CNH DOMAIN CONTAINING"/>
    <property type="match status" value="1"/>
</dbReference>
<dbReference type="InterPro" id="IPR019452">
    <property type="entry name" value="VPS39/TGF_beta_rcpt-assoc_1"/>
</dbReference>
<name>A0A6A6U7C9_9PEZI</name>
<feature type="compositionally biased region" description="Basic and acidic residues" evidence="5">
    <location>
        <begin position="488"/>
        <end position="497"/>
    </location>
</feature>
<dbReference type="PANTHER" id="PTHR12894:SF49">
    <property type="entry name" value="VAM6_VPS39-LIKE PROTEIN"/>
    <property type="match status" value="1"/>
</dbReference>
<sequence>MLTAFSARPLVELRQRDKSKIESLLAYGDRLLVGLNTGSLRIYRVNEPSSTPQSSLPETPDDGPPPSPTKKKPVDLMREEEKFSKKPIQQLAIIKEASILISLSDNYVSLHDLQSYSLQKRLEKTKGATLFAAASNIVKDGEEGIPSIVSRLAVAVKRKILLWSWQDMELTEEVAEITLVAAAKSLTWASGTKIVAGLDSGFVMVDIETMEITDIMKSSGVDEVVSKFGAVSSTGMSYMGMGSWVPKPMATKLYEDEILLAKDVHTLFIDSNSKPLDKRQVPWPTAPEGIGYSYPYLLALQPPAKGNLEVRNPDTLSLLQSIPLPNATLLHVPQPNISLAHAGKGFLVGSDRCIWRMTATGYDRQIEELTSKELYDEAISLISMLEDTLLLDKEDRLRVIKMMKAQKLFEQRKYRDSLELFADATAPPHKVISMYPKSIAGSISMVDGEDVSEEELENEAETETSPEGKKSVESTPQSTVKRTMFGRLRGEVQKAEADTASVKSAKMSEAGDSNKAGDDKPLEGKDLIKAVNELCAFLAQTRVKLQKIMTPDGKLKQPLPTNPPKDYRPEFHQLIGLSADEQEDVDWHEKLMEVATIVDTTLFRAYMLARPGLAGSLFRLANFCDPKVVRDKLYETGRYADLIDFLHGKRLHHEALEMLERFGKDVDNETISPALRGPQRTIAYLQQLPPEHIDLILEYAKWPVRQDADAGMEIFIADTENAETLPRERVLDFLQRINPLLATRYLEHIITELSDMTPDFHQRLIDLYLERLHTGRESKPEYGGFTNQEEKLDCKQKLERFLRSSEQYNRSRIFVKLSADDADLFESRAIVLSKMGQHKQALQICVFQIQDYAKAEEYCNQTYLTSQAQNLTSPAVPLTGPDKTNDDTPSIYHTLLSLYLTPPPPHTPKLEPALDLLSAHGARLPASQTLSLIPQDLKIATLESYFTGRIRTANTVLNSERIVAQLRAVRQAATQEAYMGERNKRVVVTEDRLCPVCMKRFGNSAVRVYPDGKVVHYGCFNRGTGAVAGWGKRHSAGWA</sequence>
<evidence type="ECO:0000259" key="6">
    <source>
        <dbReference type="PROSITE" id="PS50219"/>
    </source>
</evidence>
<evidence type="ECO:0000256" key="2">
    <source>
        <dbReference type="ARBA" id="ARBA00023136"/>
    </source>
</evidence>
<evidence type="ECO:0000256" key="1">
    <source>
        <dbReference type="ARBA" id="ARBA00004184"/>
    </source>
</evidence>
<dbReference type="InterPro" id="IPR032914">
    <property type="entry name" value="Vam6/VPS39/TRAP1"/>
</dbReference>
<proteinExistence type="inferred from homology"/>
<gene>
    <name evidence="7" type="ORF">BT63DRAFT_414207</name>
</gene>
<dbReference type="GO" id="GO:0006886">
    <property type="term" value="P:intracellular protein transport"/>
    <property type="evidence" value="ECO:0007669"/>
    <property type="project" value="UniProtKB-UniRule"/>
</dbReference>
<evidence type="ECO:0000313" key="8">
    <source>
        <dbReference type="Proteomes" id="UP000799302"/>
    </source>
</evidence>
<comment type="subcellular location">
    <subcellularLocation>
        <location evidence="1">Endomembrane system</location>
        <topology evidence="1">Peripheral membrane protein</topology>
    </subcellularLocation>
</comment>